<dbReference type="AlphaFoldDB" id="K0R872"/>
<comment type="caution">
    <text evidence="1">The sequence shown here is derived from an EMBL/GenBank/DDBJ whole genome shotgun (WGS) entry which is preliminary data.</text>
</comment>
<evidence type="ECO:0000313" key="2">
    <source>
        <dbReference type="Proteomes" id="UP000266841"/>
    </source>
</evidence>
<evidence type="ECO:0000313" key="1">
    <source>
        <dbReference type="EMBL" id="EJK49175.1"/>
    </source>
</evidence>
<reference evidence="1 2" key="1">
    <citation type="journal article" date="2012" name="Genome Biol.">
        <title>Genome and low-iron response of an oceanic diatom adapted to chronic iron limitation.</title>
        <authorList>
            <person name="Lommer M."/>
            <person name="Specht M."/>
            <person name="Roy A.S."/>
            <person name="Kraemer L."/>
            <person name="Andreson R."/>
            <person name="Gutowska M.A."/>
            <person name="Wolf J."/>
            <person name="Bergner S.V."/>
            <person name="Schilhabel M.B."/>
            <person name="Klostermeier U.C."/>
            <person name="Beiko R.G."/>
            <person name="Rosenstiel P."/>
            <person name="Hippler M."/>
            <person name="Laroche J."/>
        </authorList>
    </citation>
    <scope>NUCLEOTIDE SEQUENCE [LARGE SCALE GENOMIC DNA]</scope>
    <source>
        <strain evidence="1 2">CCMP1005</strain>
    </source>
</reference>
<dbReference type="Proteomes" id="UP000266841">
    <property type="component" value="Unassembled WGS sequence"/>
</dbReference>
<keyword evidence="2" id="KW-1185">Reference proteome</keyword>
<organism evidence="1 2">
    <name type="scientific">Thalassiosira oceanica</name>
    <name type="common">Marine diatom</name>
    <dbReference type="NCBI Taxonomy" id="159749"/>
    <lineage>
        <taxon>Eukaryota</taxon>
        <taxon>Sar</taxon>
        <taxon>Stramenopiles</taxon>
        <taxon>Ochrophyta</taxon>
        <taxon>Bacillariophyta</taxon>
        <taxon>Coscinodiscophyceae</taxon>
        <taxon>Thalassiosirophycidae</taxon>
        <taxon>Thalassiosirales</taxon>
        <taxon>Thalassiosiraceae</taxon>
        <taxon>Thalassiosira</taxon>
    </lineage>
</organism>
<proteinExistence type="predicted"/>
<sequence>MAPASLVVLSGGHQPIPWTDLTVQGRGKASKFGIASPVSLNCETYLPTYLPTYLTPPVFPCKNWLVYLFVNHLRSTFQNSPGNPE</sequence>
<dbReference type="EMBL" id="AGNL01045053">
    <property type="protein sequence ID" value="EJK49175.1"/>
    <property type="molecule type" value="Genomic_DNA"/>
</dbReference>
<protein>
    <submittedName>
        <fullName evidence="1">Uncharacterized protein</fullName>
    </submittedName>
</protein>
<name>K0R872_THAOC</name>
<accession>K0R872</accession>
<gene>
    <name evidence="1" type="ORF">THAOC_31974</name>
</gene>